<dbReference type="InterPro" id="IPR051313">
    <property type="entry name" value="Bact_iron-sidero_bind"/>
</dbReference>
<proteinExistence type="inferred from homology"/>
<keyword evidence="8" id="KW-1185">Reference proteome</keyword>
<dbReference type="Proteomes" id="UP001205748">
    <property type="component" value="Unassembled WGS sequence"/>
</dbReference>
<comment type="caution">
    <text evidence="7">The sequence shown here is derived from an EMBL/GenBank/DDBJ whole genome shotgun (WGS) entry which is preliminary data.</text>
</comment>
<dbReference type="AlphaFoldDB" id="A0AAE3HFH6"/>
<dbReference type="SUPFAM" id="SSF53807">
    <property type="entry name" value="Helical backbone' metal receptor"/>
    <property type="match status" value="1"/>
</dbReference>
<evidence type="ECO:0000313" key="7">
    <source>
        <dbReference type="EMBL" id="MCR1899631.1"/>
    </source>
</evidence>
<feature type="coiled-coil region" evidence="5">
    <location>
        <begin position="164"/>
        <end position="191"/>
    </location>
</feature>
<keyword evidence="4" id="KW-0732">Signal</keyword>
<dbReference type="Pfam" id="PF01497">
    <property type="entry name" value="Peripla_BP_2"/>
    <property type="match status" value="1"/>
</dbReference>
<comment type="similarity">
    <text evidence="2">Belongs to the bacterial solute-binding protein 8 family.</text>
</comment>
<evidence type="ECO:0000256" key="3">
    <source>
        <dbReference type="ARBA" id="ARBA00022448"/>
    </source>
</evidence>
<organism evidence="7 8">
    <name type="scientific">Irregularibacter muris</name>
    <dbReference type="NCBI Taxonomy" id="1796619"/>
    <lineage>
        <taxon>Bacteria</taxon>
        <taxon>Bacillati</taxon>
        <taxon>Bacillota</taxon>
        <taxon>Clostridia</taxon>
        <taxon>Eubacteriales</taxon>
        <taxon>Eubacteriaceae</taxon>
        <taxon>Irregularibacter</taxon>
    </lineage>
</organism>
<name>A0AAE3HFH6_9FIRM</name>
<dbReference type="PANTHER" id="PTHR30532">
    <property type="entry name" value="IRON III DICITRATE-BINDING PERIPLASMIC PROTEIN"/>
    <property type="match status" value="1"/>
</dbReference>
<dbReference type="GO" id="GO:0030288">
    <property type="term" value="C:outer membrane-bounded periplasmic space"/>
    <property type="evidence" value="ECO:0007669"/>
    <property type="project" value="TreeGrafter"/>
</dbReference>
<dbReference type="RefSeq" id="WP_257532186.1">
    <property type="nucleotide sequence ID" value="NZ_JANKAS010000011.1"/>
</dbReference>
<evidence type="ECO:0000256" key="5">
    <source>
        <dbReference type="SAM" id="Coils"/>
    </source>
</evidence>
<dbReference type="PROSITE" id="PS51257">
    <property type="entry name" value="PROKAR_LIPOPROTEIN"/>
    <property type="match status" value="1"/>
</dbReference>
<reference evidence="7" key="1">
    <citation type="submission" date="2022-07" db="EMBL/GenBank/DDBJ databases">
        <title>Enhanced cultured diversity of the mouse gut microbiota enables custom-made synthetic communities.</title>
        <authorList>
            <person name="Afrizal A."/>
        </authorList>
    </citation>
    <scope>NUCLEOTIDE SEQUENCE</scope>
    <source>
        <strain evidence="7">DSM 28593</strain>
    </source>
</reference>
<evidence type="ECO:0000256" key="4">
    <source>
        <dbReference type="ARBA" id="ARBA00022729"/>
    </source>
</evidence>
<dbReference type="PROSITE" id="PS50983">
    <property type="entry name" value="FE_B12_PBP"/>
    <property type="match status" value="1"/>
</dbReference>
<evidence type="ECO:0000256" key="2">
    <source>
        <dbReference type="ARBA" id="ARBA00008814"/>
    </source>
</evidence>
<evidence type="ECO:0000256" key="1">
    <source>
        <dbReference type="ARBA" id="ARBA00004196"/>
    </source>
</evidence>
<sequence length="313" mass="34784">MTKRKGLLISVLLIFSILLFTACGTTKEKGNAEESTDTITIQHSLGETKVDKNPKRVVVFDYGTLDSLDKMNVEIVGLPKANIPSSLEKFNDDKYENVGALKEPDFEKIFELQPDIIFISGRQAESYEEFEKIAPTVYMEVDGADYMGSVIKNAKILGEIFDKEEFVEQELANINDAIQELNQEVVDSEKNALIVLANDGMISAYGEGSRFGIIHREFGFIPVDKGIEVSNHGQSITFEYILEKNPDVVFVVDRAAVTGGSTSAKQIFDNDIIKQTEAYKNGKIVYLNSEIWYVASGGLTGTKTMIEDVQSNF</sequence>
<dbReference type="EMBL" id="JANKAS010000011">
    <property type="protein sequence ID" value="MCR1899631.1"/>
    <property type="molecule type" value="Genomic_DNA"/>
</dbReference>
<evidence type="ECO:0000259" key="6">
    <source>
        <dbReference type="PROSITE" id="PS50983"/>
    </source>
</evidence>
<dbReference type="PANTHER" id="PTHR30532:SF28">
    <property type="entry name" value="PETROBACTIN-BINDING PROTEIN YCLQ"/>
    <property type="match status" value="1"/>
</dbReference>
<dbReference type="GO" id="GO:1901678">
    <property type="term" value="P:iron coordination entity transport"/>
    <property type="evidence" value="ECO:0007669"/>
    <property type="project" value="UniProtKB-ARBA"/>
</dbReference>
<dbReference type="InterPro" id="IPR033870">
    <property type="entry name" value="FatB"/>
</dbReference>
<dbReference type="InterPro" id="IPR002491">
    <property type="entry name" value="ABC_transptr_periplasmic_BD"/>
</dbReference>
<feature type="domain" description="Fe/B12 periplasmic-binding" evidence="6">
    <location>
        <begin position="56"/>
        <end position="313"/>
    </location>
</feature>
<dbReference type="Gene3D" id="3.40.50.1980">
    <property type="entry name" value="Nitrogenase molybdenum iron protein domain"/>
    <property type="match status" value="2"/>
</dbReference>
<accession>A0AAE3HFH6</accession>
<protein>
    <submittedName>
        <fullName evidence="7">Siderophore ABC transporter substrate-binding protein</fullName>
    </submittedName>
</protein>
<gene>
    <name evidence="7" type="ORF">NSA47_11650</name>
</gene>
<evidence type="ECO:0000313" key="8">
    <source>
        <dbReference type="Proteomes" id="UP001205748"/>
    </source>
</evidence>
<keyword evidence="3" id="KW-0813">Transport</keyword>
<comment type="subcellular location">
    <subcellularLocation>
        <location evidence="1">Cell envelope</location>
    </subcellularLocation>
</comment>
<dbReference type="CDD" id="cd01140">
    <property type="entry name" value="FatB"/>
    <property type="match status" value="1"/>
</dbReference>
<keyword evidence="5" id="KW-0175">Coiled coil</keyword>